<evidence type="ECO:0000313" key="10">
    <source>
        <dbReference type="EMBL" id="KAJ9589306.1"/>
    </source>
</evidence>
<gene>
    <name evidence="10" type="ORF">L9F63_017499</name>
</gene>
<proteinExistence type="inferred from homology"/>
<comment type="function">
    <text evidence="8 9">Essential core component of the TIM22 complex, a complex that mediates the import and insertion of multi-pass transmembrane proteins into the mitochondrial inner membrane. In the TIM22 complex, it constitutes the voltage-activated and signal-gated channel. Forms a twin-pore translocase that uses the membrane potential as external driving force in 2 voltage-dependent steps.</text>
</comment>
<comment type="subcellular location">
    <subcellularLocation>
        <location evidence="1 9">Mitochondrion inner membrane</location>
        <topology evidence="1 9">Multi-pass membrane protein</topology>
    </subcellularLocation>
</comment>
<dbReference type="GO" id="GO:0008320">
    <property type="term" value="F:protein transmembrane transporter activity"/>
    <property type="evidence" value="ECO:0007669"/>
    <property type="project" value="UniProtKB-UniRule"/>
</dbReference>
<evidence type="ECO:0000256" key="9">
    <source>
        <dbReference type="RuleBase" id="RU367038"/>
    </source>
</evidence>
<dbReference type="EMBL" id="JASPKZ010004953">
    <property type="protein sequence ID" value="KAJ9589306.1"/>
    <property type="molecule type" value="Genomic_DNA"/>
</dbReference>
<dbReference type="GO" id="GO:0045039">
    <property type="term" value="P:protein insertion into mitochondrial inner membrane"/>
    <property type="evidence" value="ECO:0007669"/>
    <property type="project" value="UniProtKB-UniRule"/>
</dbReference>
<sequence length="187" mass="20713">MNKDEREKRIFFSNEEWDKLALYLVGNNARYRENIIIPRMMGPVKIKTNEEKMIETAFESCGFKTIMSCVLGYRVVCMSKTYEIAASVNPTVPLATDKQPSAREVLREMKGTMLSYAKNFAIIGAVFSAVECTVESYRGKTDWKNGTYAGGITGGLIGLRAGIKAGIFGAAGFAAFSTAIDYFMHSH</sequence>
<dbReference type="GO" id="GO:0030943">
    <property type="term" value="F:mitochondrion targeting sequence binding"/>
    <property type="evidence" value="ECO:0007669"/>
    <property type="project" value="TreeGrafter"/>
</dbReference>
<reference evidence="10" key="1">
    <citation type="journal article" date="2023" name="IScience">
        <title>Live-bearing cockroach genome reveals convergent evolutionary mechanisms linked to viviparity in insects and beyond.</title>
        <authorList>
            <person name="Fouks B."/>
            <person name="Harrison M.C."/>
            <person name="Mikhailova A.A."/>
            <person name="Marchal E."/>
            <person name="English S."/>
            <person name="Carruthers M."/>
            <person name="Jennings E.C."/>
            <person name="Chiamaka E.L."/>
            <person name="Frigard R.A."/>
            <person name="Pippel M."/>
            <person name="Attardo G.M."/>
            <person name="Benoit J.B."/>
            <person name="Bornberg-Bauer E."/>
            <person name="Tobe S.S."/>
        </authorList>
    </citation>
    <scope>NUCLEOTIDE SEQUENCE</scope>
    <source>
        <strain evidence="10">Stay&amp;Tobe</strain>
    </source>
</reference>
<comment type="caution">
    <text evidence="9">Lacks conserved residue(s) required for the propagation of feature annotation.</text>
</comment>
<feature type="transmembrane region" description="Helical" evidence="9">
    <location>
        <begin position="165"/>
        <end position="184"/>
    </location>
</feature>
<keyword evidence="3 9" id="KW-0812">Transmembrane</keyword>
<dbReference type="GO" id="GO:0042721">
    <property type="term" value="C:TIM22 mitochondrial import inner membrane insertion complex"/>
    <property type="evidence" value="ECO:0007669"/>
    <property type="project" value="UniProtKB-UniRule"/>
</dbReference>
<dbReference type="PANTHER" id="PTHR14110:SF0">
    <property type="entry name" value="MITOCHONDRIAL IMPORT INNER MEMBRANE TRANSLOCASE SUBUNIT TIM22"/>
    <property type="match status" value="1"/>
</dbReference>
<keyword evidence="11" id="KW-1185">Reference proteome</keyword>
<dbReference type="InterPro" id="IPR039175">
    <property type="entry name" value="TIM22"/>
</dbReference>
<keyword evidence="9" id="KW-0813">Transport</keyword>
<evidence type="ECO:0000313" key="11">
    <source>
        <dbReference type="Proteomes" id="UP001233999"/>
    </source>
</evidence>
<name>A0AAD7ZZI2_DIPPU</name>
<evidence type="ECO:0000256" key="6">
    <source>
        <dbReference type="ARBA" id="ARBA00023128"/>
    </source>
</evidence>
<dbReference type="Pfam" id="PF02466">
    <property type="entry name" value="Tim17"/>
    <property type="match status" value="1"/>
</dbReference>
<keyword evidence="7 9" id="KW-0472">Membrane</keyword>
<keyword evidence="9" id="KW-0811">Translocation</keyword>
<evidence type="ECO:0000256" key="3">
    <source>
        <dbReference type="ARBA" id="ARBA00022692"/>
    </source>
</evidence>
<evidence type="ECO:0000256" key="2">
    <source>
        <dbReference type="ARBA" id="ARBA00008444"/>
    </source>
</evidence>
<dbReference type="Proteomes" id="UP001233999">
    <property type="component" value="Unassembled WGS sequence"/>
</dbReference>
<accession>A0AAD7ZZI2</accession>
<keyword evidence="6 9" id="KW-0496">Mitochondrion</keyword>
<protein>
    <recommendedName>
        <fullName evidence="9">Mitochondrial import inner membrane translocase subunit TIM22</fullName>
    </recommendedName>
</protein>
<dbReference type="PANTHER" id="PTHR14110">
    <property type="entry name" value="MITOCHONDRIAL IMPORT INNER MEMBRANE TRANSLOCASE SUBUNIT TIM22"/>
    <property type="match status" value="1"/>
</dbReference>
<evidence type="ECO:0000256" key="7">
    <source>
        <dbReference type="ARBA" id="ARBA00023136"/>
    </source>
</evidence>
<keyword evidence="5 9" id="KW-1133">Transmembrane helix</keyword>
<keyword evidence="9" id="KW-0653">Protein transport</keyword>
<organism evidence="10 11">
    <name type="scientific">Diploptera punctata</name>
    <name type="common">Pacific beetle cockroach</name>
    <dbReference type="NCBI Taxonomy" id="6984"/>
    <lineage>
        <taxon>Eukaryota</taxon>
        <taxon>Metazoa</taxon>
        <taxon>Ecdysozoa</taxon>
        <taxon>Arthropoda</taxon>
        <taxon>Hexapoda</taxon>
        <taxon>Insecta</taxon>
        <taxon>Pterygota</taxon>
        <taxon>Neoptera</taxon>
        <taxon>Polyneoptera</taxon>
        <taxon>Dictyoptera</taxon>
        <taxon>Blattodea</taxon>
        <taxon>Blaberoidea</taxon>
        <taxon>Blaberidae</taxon>
        <taxon>Diplopterinae</taxon>
        <taxon>Diploptera</taxon>
    </lineage>
</organism>
<evidence type="ECO:0000256" key="4">
    <source>
        <dbReference type="ARBA" id="ARBA00022792"/>
    </source>
</evidence>
<evidence type="ECO:0000256" key="1">
    <source>
        <dbReference type="ARBA" id="ARBA00004448"/>
    </source>
</evidence>
<comment type="similarity">
    <text evidence="2 9">Belongs to the Tim17/Tim22/Tim23 family.</text>
</comment>
<comment type="caution">
    <text evidence="10">The sequence shown here is derived from an EMBL/GenBank/DDBJ whole genome shotgun (WGS) entry which is preliminary data.</text>
</comment>
<evidence type="ECO:0000256" key="5">
    <source>
        <dbReference type="ARBA" id="ARBA00022989"/>
    </source>
</evidence>
<reference evidence="10" key="2">
    <citation type="submission" date="2023-05" db="EMBL/GenBank/DDBJ databases">
        <authorList>
            <person name="Fouks B."/>
        </authorList>
    </citation>
    <scope>NUCLEOTIDE SEQUENCE</scope>
    <source>
        <strain evidence="10">Stay&amp;Tobe</strain>
        <tissue evidence="10">Testes</tissue>
    </source>
</reference>
<evidence type="ECO:0000256" key="8">
    <source>
        <dbReference type="ARBA" id="ARBA00024713"/>
    </source>
</evidence>
<comment type="subunit">
    <text evidence="9">Component of the TIM22 complex.</text>
</comment>
<keyword evidence="4 9" id="KW-0999">Mitochondrion inner membrane</keyword>
<dbReference type="AlphaFoldDB" id="A0AAD7ZZI2"/>